<dbReference type="PANTHER" id="PTHR43227:SF11">
    <property type="entry name" value="BLL4140 PROTEIN"/>
    <property type="match status" value="1"/>
</dbReference>
<proteinExistence type="predicted"/>
<dbReference type="AlphaFoldDB" id="A0A645IEA2"/>
<dbReference type="SUPFAM" id="SSF161098">
    <property type="entry name" value="MetI-like"/>
    <property type="match status" value="1"/>
</dbReference>
<evidence type="ECO:0000313" key="8">
    <source>
        <dbReference type="EMBL" id="MPN49661.1"/>
    </source>
</evidence>
<keyword evidence="6" id="KW-0472">Membrane</keyword>
<gene>
    <name evidence="8" type="primary">yteP_27</name>
    <name evidence="8" type="ORF">SDC9_197283</name>
</gene>
<feature type="domain" description="ABC transmembrane type-1" evidence="7">
    <location>
        <begin position="1"/>
        <end position="134"/>
    </location>
</feature>
<dbReference type="PROSITE" id="PS50928">
    <property type="entry name" value="ABC_TM1"/>
    <property type="match status" value="1"/>
</dbReference>
<evidence type="ECO:0000256" key="5">
    <source>
        <dbReference type="ARBA" id="ARBA00022989"/>
    </source>
</evidence>
<evidence type="ECO:0000256" key="6">
    <source>
        <dbReference type="ARBA" id="ARBA00023136"/>
    </source>
</evidence>
<protein>
    <submittedName>
        <fullName evidence="8">Putative multiple-sugar transport system permease YteP</fullName>
    </submittedName>
</protein>
<dbReference type="Gene3D" id="1.10.3720.10">
    <property type="entry name" value="MetI-like"/>
    <property type="match status" value="1"/>
</dbReference>
<dbReference type="InterPro" id="IPR050809">
    <property type="entry name" value="UgpAE/MalFG_permease"/>
</dbReference>
<evidence type="ECO:0000256" key="3">
    <source>
        <dbReference type="ARBA" id="ARBA00022475"/>
    </source>
</evidence>
<evidence type="ECO:0000256" key="1">
    <source>
        <dbReference type="ARBA" id="ARBA00004651"/>
    </source>
</evidence>
<accession>A0A645IEA2</accession>
<keyword evidence="4" id="KW-0812">Transmembrane</keyword>
<evidence type="ECO:0000259" key="7">
    <source>
        <dbReference type="PROSITE" id="PS50928"/>
    </source>
</evidence>
<comment type="subcellular location">
    <subcellularLocation>
        <location evidence="1">Cell membrane</location>
        <topology evidence="1">Multi-pass membrane protein</topology>
    </subcellularLocation>
</comment>
<keyword evidence="8" id="KW-0762">Sugar transport</keyword>
<sequence>MGLSGAFPHIYVWTDIWQHAGWDSIIYLAALSAIDPTLYEAATVDGASRLQRIARIDLPLILPTACILLVLRAGNMMNVGFEKVYLMQNNLNAATSEIISTYTYKIGIISAQYSYSTAINLFNTLINLTLLMMVNYTTKRLNGSGLF</sequence>
<dbReference type="InterPro" id="IPR000515">
    <property type="entry name" value="MetI-like"/>
</dbReference>
<dbReference type="CDD" id="cd06261">
    <property type="entry name" value="TM_PBP2"/>
    <property type="match status" value="1"/>
</dbReference>
<evidence type="ECO:0000256" key="4">
    <source>
        <dbReference type="ARBA" id="ARBA00022692"/>
    </source>
</evidence>
<name>A0A645IEA2_9ZZZZ</name>
<reference evidence="8" key="1">
    <citation type="submission" date="2019-08" db="EMBL/GenBank/DDBJ databases">
        <authorList>
            <person name="Kucharzyk K."/>
            <person name="Murdoch R.W."/>
            <person name="Higgins S."/>
            <person name="Loffler F."/>
        </authorList>
    </citation>
    <scope>NUCLEOTIDE SEQUENCE</scope>
</reference>
<dbReference type="Pfam" id="PF00528">
    <property type="entry name" value="BPD_transp_1"/>
    <property type="match status" value="1"/>
</dbReference>
<dbReference type="GO" id="GO:0055085">
    <property type="term" value="P:transmembrane transport"/>
    <property type="evidence" value="ECO:0007669"/>
    <property type="project" value="InterPro"/>
</dbReference>
<keyword evidence="3" id="KW-1003">Cell membrane</keyword>
<dbReference type="PANTHER" id="PTHR43227">
    <property type="entry name" value="BLL4140 PROTEIN"/>
    <property type="match status" value="1"/>
</dbReference>
<comment type="caution">
    <text evidence="8">The sequence shown here is derived from an EMBL/GenBank/DDBJ whole genome shotgun (WGS) entry which is preliminary data.</text>
</comment>
<keyword evidence="5" id="KW-1133">Transmembrane helix</keyword>
<evidence type="ECO:0000256" key="2">
    <source>
        <dbReference type="ARBA" id="ARBA00022448"/>
    </source>
</evidence>
<dbReference type="GO" id="GO:0005886">
    <property type="term" value="C:plasma membrane"/>
    <property type="evidence" value="ECO:0007669"/>
    <property type="project" value="UniProtKB-SubCell"/>
</dbReference>
<dbReference type="InterPro" id="IPR035906">
    <property type="entry name" value="MetI-like_sf"/>
</dbReference>
<organism evidence="8">
    <name type="scientific">bioreactor metagenome</name>
    <dbReference type="NCBI Taxonomy" id="1076179"/>
    <lineage>
        <taxon>unclassified sequences</taxon>
        <taxon>metagenomes</taxon>
        <taxon>ecological metagenomes</taxon>
    </lineage>
</organism>
<dbReference type="EMBL" id="VSSQ01113110">
    <property type="protein sequence ID" value="MPN49661.1"/>
    <property type="molecule type" value="Genomic_DNA"/>
</dbReference>
<keyword evidence="2" id="KW-0813">Transport</keyword>